<keyword evidence="4" id="KW-1185">Reference proteome</keyword>
<feature type="domain" description="Heterokaryon incompatibility" evidence="1">
    <location>
        <begin position="22"/>
        <end position="117"/>
    </location>
</feature>
<proteinExistence type="predicted"/>
<accession>A0A9P9DUY8</accession>
<dbReference type="AlphaFoldDB" id="A0A9P9DUY8"/>
<evidence type="ECO:0000259" key="1">
    <source>
        <dbReference type="Pfam" id="PF06985"/>
    </source>
</evidence>
<dbReference type="Proteomes" id="UP000700596">
    <property type="component" value="Unassembled WGS sequence"/>
</dbReference>
<comment type="caution">
    <text evidence="3">The sequence shown here is derived from an EMBL/GenBank/DDBJ whole genome shotgun (WGS) entry which is preliminary data.</text>
</comment>
<dbReference type="EMBL" id="JAGMWT010000007">
    <property type="protein sequence ID" value="KAH7125738.1"/>
    <property type="molecule type" value="Genomic_DNA"/>
</dbReference>
<dbReference type="PANTHER" id="PTHR10622">
    <property type="entry name" value="HET DOMAIN-CONTAINING PROTEIN"/>
    <property type="match status" value="1"/>
</dbReference>
<evidence type="ECO:0000259" key="2">
    <source>
        <dbReference type="Pfam" id="PF26640"/>
    </source>
</evidence>
<dbReference type="InterPro" id="IPR058525">
    <property type="entry name" value="DUF8212"/>
</dbReference>
<evidence type="ECO:0000313" key="3">
    <source>
        <dbReference type="EMBL" id="KAH7125738.1"/>
    </source>
</evidence>
<reference evidence="3" key="1">
    <citation type="journal article" date="2021" name="Nat. Commun.">
        <title>Genetic determinants of endophytism in the Arabidopsis root mycobiome.</title>
        <authorList>
            <person name="Mesny F."/>
            <person name="Miyauchi S."/>
            <person name="Thiergart T."/>
            <person name="Pickel B."/>
            <person name="Atanasova L."/>
            <person name="Karlsson M."/>
            <person name="Huettel B."/>
            <person name="Barry K.W."/>
            <person name="Haridas S."/>
            <person name="Chen C."/>
            <person name="Bauer D."/>
            <person name="Andreopoulos W."/>
            <person name="Pangilinan J."/>
            <person name="LaButti K."/>
            <person name="Riley R."/>
            <person name="Lipzen A."/>
            <person name="Clum A."/>
            <person name="Drula E."/>
            <person name="Henrissat B."/>
            <person name="Kohler A."/>
            <person name="Grigoriev I.V."/>
            <person name="Martin F.M."/>
            <person name="Hacquard S."/>
        </authorList>
    </citation>
    <scope>NUCLEOTIDE SEQUENCE</scope>
    <source>
        <strain evidence="3">MPI-CAGE-CH-0243</strain>
    </source>
</reference>
<dbReference type="OrthoDB" id="20872at2759"/>
<evidence type="ECO:0000313" key="4">
    <source>
        <dbReference type="Proteomes" id="UP000700596"/>
    </source>
</evidence>
<gene>
    <name evidence="3" type="ORF">B0J11DRAFT_529142</name>
</gene>
<organism evidence="3 4">
    <name type="scientific">Dendryphion nanum</name>
    <dbReference type="NCBI Taxonomy" id="256645"/>
    <lineage>
        <taxon>Eukaryota</taxon>
        <taxon>Fungi</taxon>
        <taxon>Dikarya</taxon>
        <taxon>Ascomycota</taxon>
        <taxon>Pezizomycotina</taxon>
        <taxon>Dothideomycetes</taxon>
        <taxon>Pleosporomycetidae</taxon>
        <taxon>Pleosporales</taxon>
        <taxon>Torulaceae</taxon>
        <taxon>Dendryphion</taxon>
    </lineage>
</organism>
<dbReference type="InterPro" id="IPR010730">
    <property type="entry name" value="HET"/>
</dbReference>
<protein>
    <submittedName>
        <fullName evidence="3">Heterokaryon incompatibility protein-domain-containing protein</fullName>
    </submittedName>
</protein>
<dbReference type="PANTHER" id="PTHR10622:SF12">
    <property type="entry name" value="HET DOMAIN-CONTAINING PROTEIN"/>
    <property type="match status" value="1"/>
</dbReference>
<name>A0A9P9DUY8_9PLEO</name>
<sequence length="363" mass="42365">MHLINCVTMKMEEFIGREIPTYAILSHTWEDDEISYQNFLTLSEREWENPRGRACLKIRKTCLISLKYKCRYVWIDTCCIDKTNGPELSEAINSMFKWYRNSEVCFVYLNDYYKKSGLGLDSLVPCRWFTRGWTLQELIAPRNLSFFDNQFEYFGNRSSLSALIEEASRIPLDVYNDVDDLPFRTIASTMSFAAKRETTRAEDMAYCLMGLFNVNMPLLYGEGGERAFRRLQEEIIKERNDLSIFAWGLGLRRTYDCDLFARSPNDFVNAKDIETTTLGRPVFSMTNKGLKIKIELYYDKIHRRKYVLLGCKENDILHLAMELDPIGDQYVRDGLFTIELMGMDSGTTQTLYIARSFSHARFA</sequence>
<feature type="domain" description="DUF8212" evidence="2">
    <location>
        <begin position="226"/>
        <end position="249"/>
    </location>
</feature>
<dbReference type="Pfam" id="PF06985">
    <property type="entry name" value="HET"/>
    <property type="match status" value="1"/>
</dbReference>
<dbReference type="Pfam" id="PF26640">
    <property type="entry name" value="DUF8212"/>
    <property type="match status" value="1"/>
</dbReference>